<evidence type="ECO:0000256" key="1">
    <source>
        <dbReference type="ARBA" id="ARBA00004141"/>
    </source>
</evidence>
<evidence type="ECO:0000256" key="9">
    <source>
        <dbReference type="ARBA" id="ARBA00023136"/>
    </source>
</evidence>
<dbReference type="InterPro" id="IPR001873">
    <property type="entry name" value="ENaC"/>
</dbReference>
<evidence type="ECO:0000256" key="4">
    <source>
        <dbReference type="ARBA" id="ARBA00022461"/>
    </source>
</evidence>
<keyword evidence="9 13" id="KW-0472">Membrane</keyword>
<reference evidence="14" key="2">
    <citation type="submission" date="2025-05" db="UniProtKB">
        <authorList>
            <consortium name="EnsemblMetazoa"/>
        </authorList>
    </citation>
    <scope>IDENTIFICATION</scope>
    <source>
        <strain evidence="14">Foshan</strain>
    </source>
</reference>
<evidence type="ECO:0000256" key="12">
    <source>
        <dbReference type="RuleBase" id="RU000679"/>
    </source>
</evidence>
<keyword evidence="11 12" id="KW-0407">Ion channel</keyword>
<dbReference type="Gene3D" id="2.60.470.10">
    <property type="entry name" value="Acid-sensing ion channels like domains"/>
    <property type="match status" value="1"/>
</dbReference>
<keyword evidence="4 12" id="KW-0894">Sodium channel</keyword>
<evidence type="ECO:0000256" key="6">
    <source>
        <dbReference type="ARBA" id="ARBA00022989"/>
    </source>
</evidence>
<evidence type="ECO:0000256" key="10">
    <source>
        <dbReference type="ARBA" id="ARBA00023201"/>
    </source>
</evidence>
<evidence type="ECO:0000256" key="13">
    <source>
        <dbReference type="SAM" id="Phobius"/>
    </source>
</evidence>
<evidence type="ECO:0000256" key="7">
    <source>
        <dbReference type="ARBA" id="ARBA00023053"/>
    </source>
</evidence>
<evidence type="ECO:0000256" key="8">
    <source>
        <dbReference type="ARBA" id="ARBA00023065"/>
    </source>
</evidence>
<keyword evidence="15" id="KW-1185">Reference proteome</keyword>
<evidence type="ECO:0000256" key="11">
    <source>
        <dbReference type="ARBA" id="ARBA00023303"/>
    </source>
</evidence>
<protein>
    <submittedName>
        <fullName evidence="14">Uncharacterized protein</fullName>
    </submittedName>
</protein>
<keyword evidence="7" id="KW-0915">Sodium</keyword>
<evidence type="ECO:0000256" key="2">
    <source>
        <dbReference type="ARBA" id="ARBA00007193"/>
    </source>
</evidence>
<name>A0ABM1XT59_AEDAL</name>
<comment type="similarity">
    <text evidence="2 12">Belongs to the amiloride-sensitive sodium channel (TC 1.A.6) family.</text>
</comment>
<comment type="subcellular location">
    <subcellularLocation>
        <location evidence="1">Membrane</location>
        <topology evidence="1">Multi-pass membrane protein</topology>
    </subcellularLocation>
</comment>
<dbReference type="Pfam" id="PF00858">
    <property type="entry name" value="ASC"/>
    <property type="match status" value="1"/>
</dbReference>
<feature type="transmembrane region" description="Helical" evidence="13">
    <location>
        <begin position="471"/>
        <end position="495"/>
    </location>
</feature>
<reference evidence="15" key="1">
    <citation type="journal article" date="2015" name="Proc. Natl. Acad. Sci. U.S.A.">
        <title>Genome sequence of the Asian Tiger mosquito, Aedes albopictus, reveals insights into its biology, genetics, and evolution.</title>
        <authorList>
            <person name="Chen X.G."/>
            <person name="Jiang X."/>
            <person name="Gu J."/>
            <person name="Xu M."/>
            <person name="Wu Y."/>
            <person name="Deng Y."/>
            <person name="Zhang C."/>
            <person name="Bonizzoni M."/>
            <person name="Dermauw W."/>
            <person name="Vontas J."/>
            <person name="Armbruster P."/>
            <person name="Huang X."/>
            <person name="Yang Y."/>
            <person name="Zhang H."/>
            <person name="He W."/>
            <person name="Peng H."/>
            <person name="Liu Y."/>
            <person name="Wu K."/>
            <person name="Chen J."/>
            <person name="Lirakis M."/>
            <person name="Topalis P."/>
            <person name="Van Leeuwen T."/>
            <person name="Hall A.B."/>
            <person name="Jiang X."/>
            <person name="Thorpe C."/>
            <person name="Mueller R.L."/>
            <person name="Sun C."/>
            <person name="Waterhouse R.M."/>
            <person name="Yan G."/>
            <person name="Tu Z.J."/>
            <person name="Fang X."/>
            <person name="James A.A."/>
        </authorList>
    </citation>
    <scope>NUCLEOTIDE SEQUENCE [LARGE SCALE GENOMIC DNA]</scope>
    <source>
        <strain evidence="15">Foshan</strain>
    </source>
</reference>
<keyword evidence="10 12" id="KW-0739">Sodium transport</keyword>
<dbReference type="PRINTS" id="PR01078">
    <property type="entry name" value="AMINACHANNEL"/>
</dbReference>
<dbReference type="Proteomes" id="UP000069940">
    <property type="component" value="Unassembled WGS sequence"/>
</dbReference>
<keyword evidence="5 12" id="KW-0812">Transmembrane</keyword>
<organism evidence="14 15">
    <name type="scientific">Aedes albopictus</name>
    <name type="common">Asian tiger mosquito</name>
    <name type="synonym">Stegomyia albopicta</name>
    <dbReference type="NCBI Taxonomy" id="7160"/>
    <lineage>
        <taxon>Eukaryota</taxon>
        <taxon>Metazoa</taxon>
        <taxon>Ecdysozoa</taxon>
        <taxon>Arthropoda</taxon>
        <taxon>Hexapoda</taxon>
        <taxon>Insecta</taxon>
        <taxon>Pterygota</taxon>
        <taxon>Neoptera</taxon>
        <taxon>Endopterygota</taxon>
        <taxon>Diptera</taxon>
        <taxon>Nematocera</taxon>
        <taxon>Culicoidea</taxon>
        <taxon>Culicidae</taxon>
        <taxon>Culicinae</taxon>
        <taxon>Aedini</taxon>
        <taxon>Aedes</taxon>
        <taxon>Stegomyia</taxon>
    </lineage>
</organism>
<accession>A0ABM1XT59</accession>
<dbReference type="PANTHER" id="PTHR11690:SF288">
    <property type="entry name" value="AMILORIDE-SENSITIVE NA+ CHANNEL-RELATED"/>
    <property type="match status" value="1"/>
</dbReference>
<evidence type="ECO:0000256" key="5">
    <source>
        <dbReference type="ARBA" id="ARBA00022692"/>
    </source>
</evidence>
<evidence type="ECO:0000313" key="14">
    <source>
        <dbReference type="EnsemblMetazoa" id="AALFPA23_002621.P2537"/>
    </source>
</evidence>
<dbReference type="PANTHER" id="PTHR11690">
    <property type="entry name" value="AMILORIDE-SENSITIVE SODIUM CHANNEL-RELATED"/>
    <property type="match status" value="1"/>
</dbReference>
<keyword evidence="3 12" id="KW-0813">Transport</keyword>
<dbReference type="Gene3D" id="1.10.287.770">
    <property type="entry name" value="YojJ-like"/>
    <property type="match status" value="1"/>
</dbReference>
<evidence type="ECO:0000313" key="15">
    <source>
        <dbReference type="Proteomes" id="UP000069940"/>
    </source>
</evidence>
<evidence type="ECO:0000256" key="3">
    <source>
        <dbReference type="ARBA" id="ARBA00022448"/>
    </source>
</evidence>
<proteinExistence type="inferred from homology"/>
<keyword evidence="8 12" id="KW-0406">Ion transport</keyword>
<dbReference type="GeneID" id="109425971"/>
<dbReference type="EnsemblMetazoa" id="AALFPA23_002621.R2537">
    <property type="protein sequence ID" value="AALFPA23_002621.P2537"/>
    <property type="gene ID" value="AALFPA23_002621"/>
</dbReference>
<keyword evidence="6 13" id="KW-1133">Transmembrane helix</keyword>
<dbReference type="RefSeq" id="XP_019556935.3">
    <property type="nucleotide sequence ID" value="XM_019701390.3"/>
</dbReference>
<sequence>MHSPDHGFLRGLWTEYCRGGSIYAMRHLVAELHIGERVWWFIWIGLALVACLMSMVQLYEKWNENPVVISYDGRFLPVWAVPFPAVTVCPIARTQVELFNSSDVYFRFDEEGISDNEYVRLRALLHVCPMMSDFYEFNATLAVNYVQILENIAIPFRSLYSGCKFRKYFLDCNVYWSKSITDGGVCYTFNAIDAESLLRTDNLHHDYLYSESYLDSSNWTLEDGYLDDVQLETYPLRPVGGGMDTGLMLVMKTRKVDIDYFCEGPVIGYKIAIHSPDEIPSVQHNYYRLSHNSKLSLIAQPELTYITPDLKKHPYSRRQCYFSDERYLRYFKVYNRKNCLDECISNQTAQECGCVGFYSPRGPEVRICDGRDLFCPGEAISKLLEKLNVSQRRSEIEAPCGCLPSCTTLQYEVEISNLPWDFEAFARALGAPTEVFDVLEPAGLVVSLKSKWLLPMKRQELFGIPDMMAKFGGLFGLVMGASVISFLELVYYCIIRPWRNDYPARSAVHVTLPYAVFQFTAEYCAQHITFEDS</sequence>